<dbReference type="AlphaFoldDB" id="A0A0K1PYK9"/>
<dbReference type="EMBL" id="CP012333">
    <property type="protein sequence ID" value="AKU98476.1"/>
    <property type="molecule type" value="Genomic_DNA"/>
</dbReference>
<dbReference type="Proteomes" id="UP000064967">
    <property type="component" value="Chromosome"/>
</dbReference>
<keyword evidence="2" id="KW-1185">Reference proteome</keyword>
<evidence type="ECO:0000313" key="1">
    <source>
        <dbReference type="EMBL" id="AKU98476.1"/>
    </source>
</evidence>
<evidence type="ECO:0000313" key="2">
    <source>
        <dbReference type="Proteomes" id="UP000064967"/>
    </source>
</evidence>
<reference evidence="1 2" key="1">
    <citation type="submission" date="2015-08" db="EMBL/GenBank/DDBJ databases">
        <authorList>
            <person name="Babu N.S."/>
            <person name="Beckwith C.J."/>
            <person name="Beseler K.G."/>
            <person name="Brison A."/>
            <person name="Carone J.V."/>
            <person name="Caskin T.P."/>
            <person name="Diamond M."/>
            <person name="Durham M.E."/>
            <person name="Foxe J.M."/>
            <person name="Go M."/>
            <person name="Henderson B.A."/>
            <person name="Jones I.B."/>
            <person name="McGettigan J.A."/>
            <person name="Micheletti S.J."/>
            <person name="Nasrallah M.E."/>
            <person name="Ortiz D."/>
            <person name="Piller C.R."/>
            <person name="Privatt S.R."/>
            <person name="Schneider S.L."/>
            <person name="Sharp S."/>
            <person name="Smith T.C."/>
            <person name="Stanton J.D."/>
            <person name="Ullery H.E."/>
            <person name="Wilson R.J."/>
            <person name="Serrano M.G."/>
            <person name="Buck G."/>
            <person name="Lee V."/>
            <person name="Wang Y."/>
            <person name="Carvalho R."/>
            <person name="Voegtly L."/>
            <person name="Shi R."/>
            <person name="Duckworth R."/>
            <person name="Johnson A."/>
            <person name="Loviza R."/>
            <person name="Walstead R."/>
            <person name="Shah Z."/>
            <person name="Kiflezghi M."/>
            <person name="Wade K."/>
            <person name="Ball S.L."/>
            <person name="Bradley K.W."/>
            <person name="Asai D.J."/>
            <person name="Bowman C.A."/>
            <person name="Russell D.A."/>
            <person name="Pope W.H."/>
            <person name="Jacobs-Sera D."/>
            <person name="Hendrix R.W."/>
            <person name="Hatfull G.F."/>
        </authorList>
    </citation>
    <scope>NUCLEOTIDE SEQUENCE [LARGE SCALE GENOMIC DNA]</scope>
    <source>
        <strain evidence="1 2">DSM 27648</strain>
    </source>
</reference>
<gene>
    <name evidence="1" type="ORF">AKJ09_05140</name>
</gene>
<sequence length="37" mass="3769">MLIVALKAAILDPATVGDLAIARLAMGVLLHVLGVTK</sequence>
<name>A0A0K1PYK9_9BACT</name>
<proteinExistence type="predicted"/>
<protein>
    <submittedName>
        <fullName evidence="1">Uncharacterized protein</fullName>
    </submittedName>
</protein>
<accession>A0A0K1PYK9</accession>
<organism evidence="1 2">
    <name type="scientific">Labilithrix luteola</name>
    <dbReference type="NCBI Taxonomy" id="1391654"/>
    <lineage>
        <taxon>Bacteria</taxon>
        <taxon>Pseudomonadati</taxon>
        <taxon>Myxococcota</taxon>
        <taxon>Polyangia</taxon>
        <taxon>Polyangiales</taxon>
        <taxon>Labilitrichaceae</taxon>
        <taxon>Labilithrix</taxon>
    </lineage>
</organism>
<dbReference type="KEGG" id="llu:AKJ09_05140"/>